<reference evidence="1" key="1">
    <citation type="submission" date="2021-02" db="EMBL/GenBank/DDBJ databases">
        <authorList>
            <person name="Dougan E. K."/>
            <person name="Rhodes N."/>
            <person name="Thang M."/>
            <person name="Chan C."/>
        </authorList>
    </citation>
    <scope>NUCLEOTIDE SEQUENCE</scope>
</reference>
<accession>A0A813LAW2</accession>
<feature type="non-terminal residue" evidence="1">
    <location>
        <position position="81"/>
    </location>
</feature>
<dbReference type="Proteomes" id="UP000626109">
    <property type="component" value="Unassembled WGS sequence"/>
</dbReference>
<protein>
    <submittedName>
        <fullName evidence="1">Uncharacterized protein</fullName>
    </submittedName>
</protein>
<comment type="caution">
    <text evidence="1">The sequence shown here is derived from an EMBL/GenBank/DDBJ whole genome shotgun (WGS) entry which is preliminary data.</text>
</comment>
<evidence type="ECO:0000313" key="2">
    <source>
        <dbReference type="Proteomes" id="UP000626109"/>
    </source>
</evidence>
<dbReference type="Gene3D" id="1.10.510.10">
    <property type="entry name" value="Transferase(Phosphotransferase) domain 1"/>
    <property type="match status" value="1"/>
</dbReference>
<sequence length="81" mass="9674">REGRPCAIKRIPMPPGKEGKQMLQRCEREVELLRIVDSCPHVCTFWHLEVNDDYILLAMERCSETLRDHIQRQPDLDWESR</sequence>
<evidence type="ECO:0000313" key="1">
    <source>
        <dbReference type="EMBL" id="CAE8723132.1"/>
    </source>
</evidence>
<dbReference type="AlphaFoldDB" id="A0A813LAW2"/>
<feature type="non-terminal residue" evidence="1">
    <location>
        <position position="1"/>
    </location>
</feature>
<dbReference type="EMBL" id="CAJNNW010034551">
    <property type="protein sequence ID" value="CAE8723132.1"/>
    <property type="molecule type" value="Genomic_DNA"/>
</dbReference>
<organism evidence="1 2">
    <name type="scientific">Polarella glacialis</name>
    <name type="common">Dinoflagellate</name>
    <dbReference type="NCBI Taxonomy" id="89957"/>
    <lineage>
        <taxon>Eukaryota</taxon>
        <taxon>Sar</taxon>
        <taxon>Alveolata</taxon>
        <taxon>Dinophyceae</taxon>
        <taxon>Suessiales</taxon>
        <taxon>Suessiaceae</taxon>
        <taxon>Polarella</taxon>
    </lineage>
</organism>
<proteinExistence type="predicted"/>
<dbReference type="InterPro" id="IPR011009">
    <property type="entry name" value="Kinase-like_dom_sf"/>
</dbReference>
<gene>
    <name evidence="1" type="ORF">PGLA2088_LOCUS42943</name>
</gene>
<dbReference type="SUPFAM" id="SSF56112">
    <property type="entry name" value="Protein kinase-like (PK-like)"/>
    <property type="match status" value="1"/>
</dbReference>
<name>A0A813LAW2_POLGL</name>